<dbReference type="EMBL" id="LOQT01000027">
    <property type="protein sequence ID" value="OKX77911.1"/>
    <property type="molecule type" value="Genomic_DNA"/>
</dbReference>
<dbReference type="SUPFAM" id="SSF52540">
    <property type="entry name" value="P-loop containing nucleoside triphosphate hydrolases"/>
    <property type="match status" value="1"/>
</dbReference>
<proteinExistence type="predicted"/>
<dbReference type="RefSeq" id="WP_006286993.1">
    <property type="nucleotide sequence ID" value="NZ_JAAOYN010000001.1"/>
</dbReference>
<dbReference type="GO" id="GO:0005524">
    <property type="term" value="F:ATP binding"/>
    <property type="evidence" value="ECO:0007669"/>
    <property type="project" value="UniProtKB-KW"/>
</dbReference>
<evidence type="ECO:0000313" key="3">
    <source>
        <dbReference type="Proteomes" id="UP000186091"/>
    </source>
</evidence>
<keyword evidence="2" id="KW-0547">Nucleotide-binding</keyword>
<keyword evidence="2" id="KW-0067">ATP-binding</keyword>
<reference evidence="2 3" key="1">
    <citation type="submission" date="2015-12" db="EMBL/GenBank/DDBJ databases">
        <title>Genome sequence of Corynebacterium AS 1.542.</title>
        <authorList>
            <person name="Yang J."/>
            <person name="Yang S."/>
        </authorList>
    </citation>
    <scope>NUCLEOTIDE SEQUENCE [LARGE SCALE GENOMIC DNA]</scope>
    <source>
        <strain evidence="2 3">AS 1.542</strain>
    </source>
</reference>
<protein>
    <submittedName>
        <fullName evidence="2">ATP-binding protein</fullName>
    </submittedName>
</protein>
<comment type="caution">
    <text evidence="2">The sequence shown here is derived from an EMBL/GenBank/DDBJ whole genome shotgun (WGS) entry which is preliminary data.</text>
</comment>
<feature type="domain" description="Double-GTPase 2" evidence="1">
    <location>
        <begin position="12"/>
        <end position="212"/>
    </location>
</feature>
<gene>
    <name evidence="2" type="ORF">AUP69_12920</name>
</gene>
<dbReference type="InterPro" id="IPR027417">
    <property type="entry name" value="P-loop_NTPase"/>
</dbReference>
<evidence type="ECO:0000313" key="2">
    <source>
        <dbReference type="EMBL" id="OKX77911.1"/>
    </source>
</evidence>
<accession>A0AB36I8R1</accession>
<dbReference type="Gene3D" id="3.40.50.300">
    <property type="entry name" value="P-loop containing nucleotide triphosphate hydrolases"/>
    <property type="match status" value="1"/>
</dbReference>
<dbReference type="Proteomes" id="UP000186091">
    <property type="component" value="Unassembled WGS sequence"/>
</dbReference>
<organism evidence="2 3">
    <name type="scientific">Corynebacterium glutamicum</name>
    <name type="common">Brevibacterium saccharolyticum</name>
    <dbReference type="NCBI Taxonomy" id="1718"/>
    <lineage>
        <taxon>Bacteria</taxon>
        <taxon>Bacillati</taxon>
        <taxon>Actinomycetota</taxon>
        <taxon>Actinomycetes</taxon>
        <taxon>Mycobacteriales</taxon>
        <taxon>Corynebacteriaceae</taxon>
        <taxon>Corynebacterium</taxon>
    </lineage>
</organism>
<dbReference type="AlphaFoldDB" id="A0AB36I8R1"/>
<dbReference type="InterPro" id="IPR045528">
    <property type="entry name" value="DO-GTPase2"/>
</dbReference>
<evidence type="ECO:0000259" key="1">
    <source>
        <dbReference type="Pfam" id="PF19993"/>
    </source>
</evidence>
<sequence length="384" mass="43513">MKHMNNSVDQQIALFGQSGSGKTALLCSFYGAARDSTQSEGQLFELSAKDDRHTKLMKMYLGMKEDSLAPPQNRFESHKAFFSLKQKNIPIKDAAKSDQVNLTWHDYPGEWFEGGAVTDSEKQDKVETFRNLLGSDVALFLVDGQKLHDYANEEERYLSYLFDGFIENLNQIKDAILEDGKQLQQFPRIWVIALSKADLWPDLQVKDFENLLNKKAGNEIIALRSKLLEFIDNDEAFSFGKDFLLLSSAKFTPGHIDISQRKGVDVLLPLACVLPMQRHLWWQELKVLPINLADKLLGNEIAQMGLKIVSKVLKNKVSGTNNKAMAALVFAELVRDMVDQPTELLQKAREEAVGRREFLKAITAEFTRKLNQAEADQVLVRDFA</sequence>
<dbReference type="Pfam" id="PF19993">
    <property type="entry name" value="DO-GTPase2"/>
    <property type="match status" value="1"/>
</dbReference>
<name>A0AB36I8R1_CORGT</name>